<evidence type="ECO:0000256" key="2">
    <source>
        <dbReference type="ARBA" id="ARBA00012274"/>
    </source>
</evidence>
<dbReference type="Pfam" id="PF03477">
    <property type="entry name" value="ATP-cone"/>
    <property type="match status" value="2"/>
</dbReference>
<dbReference type="SUPFAM" id="SSF48168">
    <property type="entry name" value="R1 subunit of ribonucleotide reductase, N-terminal domain"/>
    <property type="match status" value="1"/>
</dbReference>
<dbReference type="GO" id="GO:0004748">
    <property type="term" value="F:ribonucleoside-diphosphate reductase activity, thioredoxin disulfide as acceptor"/>
    <property type="evidence" value="ECO:0007669"/>
    <property type="project" value="UniProtKB-EC"/>
</dbReference>
<comment type="caution">
    <text evidence="12">The sequence shown here is derived from an EMBL/GenBank/DDBJ whole genome shotgun (WGS) entry which is preliminary data.</text>
</comment>
<proteinExistence type="inferred from homology"/>
<dbReference type="NCBIfam" id="TIGR02506">
    <property type="entry name" value="NrdE_NrdA"/>
    <property type="match status" value="1"/>
</dbReference>
<keyword evidence="5 9" id="KW-0067">ATP-binding</keyword>
<dbReference type="Pfam" id="PF00317">
    <property type="entry name" value="Ribonuc_red_lgN"/>
    <property type="match status" value="1"/>
</dbReference>
<protein>
    <recommendedName>
        <fullName evidence="2 10">Ribonucleoside-diphosphate reductase</fullName>
        <ecNumber evidence="2 10">1.17.4.1</ecNumber>
    </recommendedName>
</protein>
<dbReference type="InterPro" id="IPR013509">
    <property type="entry name" value="RNR_lsu_N"/>
</dbReference>
<feature type="non-terminal residue" evidence="12">
    <location>
        <position position="657"/>
    </location>
</feature>
<dbReference type="UniPathway" id="UPA00326"/>
<feature type="domain" description="ATP-cone" evidence="11">
    <location>
        <begin position="135"/>
        <end position="226"/>
    </location>
</feature>
<keyword evidence="6 10" id="KW-0560">Oxidoreductase</keyword>
<comment type="similarity">
    <text evidence="1 10">Belongs to the ribonucleoside diphosphate reductase large chain family.</text>
</comment>
<dbReference type="GO" id="GO:0005524">
    <property type="term" value="F:ATP binding"/>
    <property type="evidence" value="ECO:0007669"/>
    <property type="project" value="UniProtKB-UniRule"/>
</dbReference>
<dbReference type="PRINTS" id="PR01183">
    <property type="entry name" value="RIBORDTASEM1"/>
</dbReference>
<comment type="catalytic activity">
    <reaction evidence="8 10">
        <text>a 2'-deoxyribonucleoside 5'-diphosphate + [thioredoxin]-disulfide + H2O = a ribonucleoside 5'-diphosphate + [thioredoxin]-dithiol</text>
        <dbReference type="Rhea" id="RHEA:23252"/>
        <dbReference type="Rhea" id="RHEA-COMP:10698"/>
        <dbReference type="Rhea" id="RHEA-COMP:10700"/>
        <dbReference type="ChEBI" id="CHEBI:15377"/>
        <dbReference type="ChEBI" id="CHEBI:29950"/>
        <dbReference type="ChEBI" id="CHEBI:50058"/>
        <dbReference type="ChEBI" id="CHEBI:57930"/>
        <dbReference type="ChEBI" id="CHEBI:73316"/>
        <dbReference type="EC" id="1.17.4.1"/>
    </reaction>
</comment>
<dbReference type="PANTHER" id="PTHR11573">
    <property type="entry name" value="RIBONUCLEOSIDE-DIPHOSPHATE REDUCTASE LARGE CHAIN"/>
    <property type="match status" value="1"/>
</dbReference>
<evidence type="ECO:0000313" key="12">
    <source>
        <dbReference type="EMBL" id="EKD30084.1"/>
    </source>
</evidence>
<evidence type="ECO:0000256" key="4">
    <source>
        <dbReference type="ARBA" id="ARBA00022741"/>
    </source>
</evidence>
<sequence length="657" mass="75486">MTVFPCKIHIYYSLIFHFPMTITQIRRRDGELIDFDRTRIEKAIELAASDIGEADRSFVKVITDFIVKDIEHVFWEVFVNRIPGVEDIQDIVEQNLMKFHKYEVAKQYIIYRAKHTEERTEKKEELIKQFEDNAMKVTKSDGSKAFFDIDKIKMVFDRAAKGHEQKCTFDALMEAFKKNLVEDIKTSDINKLLTKTCVDLISVENIAWERVAAQIFLGNVYKQAVKNRGIKLGDIYKPESYKALFDEYIEKGLYYKDFYQYYSEADILEAGKHLNKQTDEGYGYTTVLSLNKRYLCNPNKVVKELPQEMYMSVALFLAIPEPAETRLAFALKAYEMCSTQKISLPTPTLINARTNYNQLSSCFKINIDDDLRGIYHGVENMAQISKYGGGIGVYLGNIRSRGGMIRGIEGVSGGVNPWIKVINDTAIAVNQLGARLGSISVTLDVWHRDIYDFLDLQTETGDIRSKAFDVFPAISVPDLFMRRVKEDGEWTLFDPNEVERVTGKRLQDNYSTEFETFYIALETDDRMKLKQTIKAKDLFKKFLKTTVETGMPYVFYRDTVNKLNPNKHAGMIYSSQLCTEICQNTSPTKFVEETIEGGKIILRYEPGDLVVCNLASINVAKVFDQATMKEAFPVVMRILDNVITLNYYPIKEAEHTA</sequence>
<evidence type="ECO:0000256" key="7">
    <source>
        <dbReference type="ARBA" id="ARBA00023116"/>
    </source>
</evidence>
<dbReference type="InterPro" id="IPR000788">
    <property type="entry name" value="RNR_lg_C"/>
</dbReference>
<dbReference type="SUPFAM" id="SSF51998">
    <property type="entry name" value="PFL-like glycyl radical enzymes"/>
    <property type="match status" value="1"/>
</dbReference>
<evidence type="ECO:0000256" key="8">
    <source>
        <dbReference type="ARBA" id="ARBA00047754"/>
    </source>
</evidence>
<keyword evidence="3" id="KW-0021">Allosteric enzyme</keyword>
<evidence type="ECO:0000256" key="10">
    <source>
        <dbReference type="RuleBase" id="RU003410"/>
    </source>
</evidence>
<accession>K1YXH7</accession>
<gene>
    <name evidence="12" type="ORF">ACD_78C00161G0004</name>
</gene>
<dbReference type="PANTHER" id="PTHR11573:SF6">
    <property type="entry name" value="RIBONUCLEOSIDE-DIPHOSPHATE REDUCTASE LARGE SUBUNIT"/>
    <property type="match status" value="1"/>
</dbReference>
<evidence type="ECO:0000256" key="3">
    <source>
        <dbReference type="ARBA" id="ARBA00022533"/>
    </source>
</evidence>
<evidence type="ECO:0000256" key="9">
    <source>
        <dbReference type="PROSITE-ProRule" id="PRU00492"/>
    </source>
</evidence>
<comment type="function">
    <text evidence="10">Provides the precursors necessary for DNA synthesis. Catalyzes the biosynthesis of deoxyribonucleotides from the corresponding ribonucleotides.</text>
</comment>
<reference evidence="12" key="1">
    <citation type="journal article" date="2012" name="Science">
        <title>Fermentation, hydrogen, and sulfur metabolism in multiple uncultivated bacterial phyla.</title>
        <authorList>
            <person name="Wrighton K.C."/>
            <person name="Thomas B.C."/>
            <person name="Sharon I."/>
            <person name="Miller C.S."/>
            <person name="Castelle C.J."/>
            <person name="VerBerkmoes N.C."/>
            <person name="Wilkins M.J."/>
            <person name="Hettich R.L."/>
            <person name="Lipton M.S."/>
            <person name="Williams K.H."/>
            <person name="Long P.E."/>
            <person name="Banfield J.F."/>
        </authorList>
    </citation>
    <scope>NUCLEOTIDE SEQUENCE [LARGE SCALE GENOMIC DNA]</scope>
</reference>
<evidence type="ECO:0000256" key="5">
    <source>
        <dbReference type="ARBA" id="ARBA00022840"/>
    </source>
</evidence>
<dbReference type="EC" id="1.17.4.1" evidence="2 10"/>
<evidence type="ECO:0000256" key="6">
    <source>
        <dbReference type="ARBA" id="ARBA00023002"/>
    </source>
</evidence>
<dbReference type="Gene3D" id="3.20.70.20">
    <property type="match status" value="1"/>
</dbReference>
<dbReference type="Pfam" id="PF02867">
    <property type="entry name" value="Ribonuc_red_lgC"/>
    <property type="match status" value="1"/>
</dbReference>
<dbReference type="PROSITE" id="PS51161">
    <property type="entry name" value="ATP_CONE"/>
    <property type="match status" value="2"/>
</dbReference>
<dbReference type="EMBL" id="AMFJ01034161">
    <property type="protein sequence ID" value="EKD30084.1"/>
    <property type="molecule type" value="Genomic_DNA"/>
</dbReference>
<feature type="domain" description="ATP-cone" evidence="11">
    <location>
        <begin position="23"/>
        <end position="119"/>
    </location>
</feature>
<keyword evidence="7 10" id="KW-0215">Deoxyribonucleotide synthesis</keyword>
<dbReference type="AlphaFoldDB" id="K1YXH7"/>
<dbReference type="InterPro" id="IPR039718">
    <property type="entry name" value="Rrm1"/>
</dbReference>
<dbReference type="GO" id="GO:0009263">
    <property type="term" value="P:deoxyribonucleotide biosynthetic process"/>
    <property type="evidence" value="ECO:0007669"/>
    <property type="project" value="UniProtKB-KW"/>
</dbReference>
<evidence type="ECO:0000256" key="1">
    <source>
        <dbReference type="ARBA" id="ARBA00010406"/>
    </source>
</evidence>
<name>K1YXH7_9BACT</name>
<dbReference type="InterPro" id="IPR013346">
    <property type="entry name" value="NrdE_NrdA_C"/>
</dbReference>
<dbReference type="GO" id="GO:0005971">
    <property type="term" value="C:ribonucleoside-diphosphate reductase complex"/>
    <property type="evidence" value="ECO:0007669"/>
    <property type="project" value="TreeGrafter"/>
</dbReference>
<keyword evidence="4 9" id="KW-0547">Nucleotide-binding</keyword>
<organism evidence="12">
    <name type="scientific">uncultured bacterium</name>
    <name type="common">gcode 4</name>
    <dbReference type="NCBI Taxonomy" id="1234023"/>
    <lineage>
        <taxon>Bacteria</taxon>
        <taxon>environmental samples</taxon>
    </lineage>
</organism>
<evidence type="ECO:0000259" key="11">
    <source>
        <dbReference type="PROSITE" id="PS51161"/>
    </source>
</evidence>
<dbReference type="InterPro" id="IPR008926">
    <property type="entry name" value="RNR_R1-su_N"/>
</dbReference>
<dbReference type="InterPro" id="IPR005144">
    <property type="entry name" value="ATP-cone_dom"/>
</dbReference>